<dbReference type="EMBL" id="CP000667">
    <property type="protein sequence ID" value="ABP56436.1"/>
    <property type="molecule type" value="Genomic_DNA"/>
</dbReference>
<reference evidence="3" key="1">
    <citation type="journal article" date="2007" name="Proc. Natl. Acad. Sci. U.S.A.">
        <title>Genome sequencing reveals complex secondary metabolome in the marine actinomycete Salinispora tropica.</title>
        <authorList>
            <person name="Udwary D.W."/>
            <person name="Zeigler L."/>
            <person name="Asolkar R.N."/>
            <person name="Singan V."/>
            <person name="Lapidus A."/>
            <person name="Fenical W."/>
            <person name="Jensen P.R."/>
            <person name="Moore B.S."/>
        </authorList>
    </citation>
    <scope>NUCLEOTIDE SEQUENCE [LARGE SCALE GENOMIC DNA]</scope>
    <source>
        <strain evidence="3">ATCC BAA-916 / DSM 44818 / CNB-440</strain>
    </source>
</reference>
<gene>
    <name evidence="2" type="ordered locus">Strop_4006</name>
</gene>
<keyword evidence="3" id="KW-1185">Reference proteome</keyword>
<dbReference type="PATRIC" id="fig|369723.5.peg.4137"/>
<feature type="region of interest" description="Disordered" evidence="1">
    <location>
        <begin position="106"/>
        <end position="193"/>
    </location>
</feature>
<feature type="compositionally biased region" description="Pro residues" evidence="1">
    <location>
        <begin position="174"/>
        <end position="183"/>
    </location>
</feature>
<feature type="compositionally biased region" description="Basic and acidic residues" evidence="1">
    <location>
        <begin position="152"/>
        <end position="170"/>
    </location>
</feature>
<protein>
    <submittedName>
        <fullName evidence="2">Uncharacterized protein</fullName>
    </submittedName>
</protein>
<dbReference type="HOGENOM" id="CLU_090009_0_0_11"/>
<accession>A4XBX9</accession>
<sequence>MPVNKVRRNGSYAPLSAHYYKDDAVIAAGEKAEVLYTRSLAFCADVLNDGFISDRQLAHVGVGLGTLKARAAALVREGLWIRDDQRGGWTVRSWLKWNRSADEISQLMTKDTERKRPGGRHNSRPDSERKPDGNRPVSEPASGPLPNGFQPHARDSTPHTDTEPHTDTGREAPASPPAPPPAPTKRGTRLPDNFAVDNDMKAWFTANCPGVDGKRETEKFRNYWTAKSGKDATKLDWPATWRNWMLRAAENGKSTPSSRATGANRHLNGRDDNPFRNGQATATYASRTPGAAP</sequence>
<evidence type="ECO:0000256" key="1">
    <source>
        <dbReference type="SAM" id="MobiDB-lite"/>
    </source>
</evidence>
<name>A4XBX9_SALTO</name>
<feature type="compositionally biased region" description="Polar residues" evidence="1">
    <location>
        <begin position="276"/>
        <end position="286"/>
    </location>
</feature>
<dbReference type="STRING" id="369723.Strop_4006"/>
<proteinExistence type="predicted"/>
<dbReference type="Proteomes" id="UP000000235">
    <property type="component" value="Chromosome"/>
</dbReference>
<feature type="compositionally biased region" description="Basic and acidic residues" evidence="1">
    <location>
        <begin position="123"/>
        <end position="133"/>
    </location>
</feature>
<dbReference type="AlphaFoldDB" id="A4XBX9"/>
<dbReference type="RefSeq" id="WP_012015204.1">
    <property type="nucleotide sequence ID" value="NC_009380.1"/>
</dbReference>
<dbReference type="eggNOG" id="COG3756">
    <property type="taxonomic scope" value="Bacteria"/>
</dbReference>
<feature type="region of interest" description="Disordered" evidence="1">
    <location>
        <begin position="248"/>
        <end position="293"/>
    </location>
</feature>
<evidence type="ECO:0000313" key="3">
    <source>
        <dbReference type="Proteomes" id="UP000000235"/>
    </source>
</evidence>
<dbReference type="KEGG" id="stp:Strop_4006"/>
<feature type="compositionally biased region" description="Polar residues" evidence="1">
    <location>
        <begin position="252"/>
        <end position="261"/>
    </location>
</feature>
<evidence type="ECO:0000313" key="2">
    <source>
        <dbReference type="EMBL" id="ABP56436.1"/>
    </source>
</evidence>
<organism evidence="2 3">
    <name type="scientific">Salinispora tropica (strain ATCC BAA-916 / DSM 44818 / JCM 13857 / NBRC 105044 / CNB-440)</name>
    <dbReference type="NCBI Taxonomy" id="369723"/>
    <lineage>
        <taxon>Bacteria</taxon>
        <taxon>Bacillati</taxon>
        <taxon>Actinomycetota</taxon>
        <taxon>Actinomycetes</taxon>
        <taxon>Micromonosporales</taxon>
        <taxon>Micromonosporaceae</taxon>
        <taxon>Salinispora</taxon>
    </lineage>
</organism>